<name>A0A2P5IDG7_DIAHE</name>
<reference evidence="2" key="1">
    <citation type="submission" date="2017-09" db="EMBL/GenBank/DDBJ databases">
        <title>Polyketide synthases of a Diaporthe helianthi virulent isolate.</title>
        <authorList>
            <person name="Baroncelli R."/>
        </authorList>
    </citation>
    <scope>NUCLEOTIDE SEQUENCE [LARGE SCALE GENOMIC DNA]</scope>
    <source>
        <strain evidence="2">7/96</strain>
    </source>
</reference>
<dbReference type="InParanoid" id="A0A2P5IDG7"/>
<organism evidence="2 3">
    <name type="scientific">Diaporthe helianthi</name>
    <dbReference type="NCBI Taxonomy" id="158607"/>
    <lineage>
        <taxon>Eukaryota</taxon>
        <taxon>Fungi</taxon>
        <taxon>Dikarya</taxon>
        <taxon>Ascomycota</taxon>
        <taxon>Pezizomycotina</taxon>
        <taxon>Sordariomycetes</taxon>
        <taxon>Sordariomycetidae</taxon>
        <taxon>Diaporthales</taxon>
        <taxon>Diaporthaceae</taxon>
        <taxon>Diaporthe</taxon>
    </lineage>
</organism>
<evidence type="ECO:0000313" key="3">
    <source>
        <dbReference type="Proteomes" id="UP000094444"/>
    </source>
</evidence>
<evidence type="ECO:0000256" key="1">
    <source>
        <dbReference type="SAM" id="MobiDB-lite"/>
    </source>
</evidence>
<sequence length="156" mass="17458">MVPWREGQASGFEYVGRWGTFDEVASVGGTGSAVKRNESCCFRSQAEWPESEDPYPSLCERDLRACHEEHNSEPNSGTYEPILRIRRVLLRAMSTREAEAVPHERKDGGGCRSRIPEVARACPGYLWGRTGDPVGMRQVSSARARPHEPQTSRPDL</sequence>
<dbReference type="AlphaFoldDB" id="A0A2P5IDG7"/>
<dbReference type="Proteomes" id="UP000094444">
    <property type="component" value="Unassembled WGS sequence"/>
</dbReference>
<feature type="region of interest" description="Disordered" evidence="1">
    <location>
        <begin position="128"/>
        <end position="156"/>
    </location>
</feature>
<gene>
    <name evidence="2" type="ORF">DHEL01_v201025</name>
</gene>
<dbReference type="EMBL" id="MAVT02000043">
    <property type="protein sequence ID" value="POS80563.1"/>
    <property type="molecule type" value="Genomic_DNA"/>
</dbReference>
<keyword evidence="3" id="KW-1185">Reference proteome</keyword>
<accession>A0A2P5IDG7</accession>
<feature type="compositionally biased region" description="Basic and acidic residues" evidence="1">
    <location>
        <begin position="145"/>
        <end position="156"/>
    </location>
</feature>
<evidence type="ECO:0000313" key="2">
    <source>
        <dbReference type="EMBL" id="POS80563.1"/>
    </source>
</evidence>
<proteinExistence type="predicted"/>
<comment type="caution">
    <text evidence="2">The sequence shown here is derived from an EMBL/GenBank/DDBJ whole genome shotgun (WGS) entry which is preliminary data.</text>
</comment>
<protein>
    <submittedName>
        <fullName evidence="2">Uncharacterized protein</fullName>
    </submittedName>
</protein>